<dbReference type="GO" id="GO:0006281">
    <property type="term" value="P:DNA repair"/>
    <property type="evidence" value="ECO:0007669"/>
    <property type="project" value="TreeGrafter"/>
</dbReference>
<dbReference type="Gene3D" id="1.10.1070.11">
    <property type="entry name" value="Phosphatidylinositol 3-/4-kinase, catalytic domain"/>
    <property type="match status" value="1"/>
</dbReference>
<comment type="caution">
    <text evidence="4">The sequence shown here is derived from an EMBL/GenBank/DDBJ whole genome shotgun (WGS) entry which is preliminary data.</text>
</comment>
<dbReference type="PROSITE" id="PS50290">
    <property type="entry name" value="PI3_4_KINASE_3"/>
    <property type="match status" value="1"/>
</dbReference>
<evidence type="ECO:0000313" key="4">
    <source>
        <dbReference type="EMBL" id="PRW20624.1"/>
    </source>
</evidence>
<feature type="domain" description="FAT" evidence="3">
    <location>
        <begin position="1"/>
        <end position="155"/>
    </location>
</feature>
<dbReference type="EMBL" id="LHPG02000022">
    <property type="protein sequence ID" value="PRW20624.1"/>
    <property type="molecule type" value="Genomic_DNA"/>
</dbReference>
<dbReference type="Pfam" id="PF02259">
    <property type="entry name" value="FAT"/>
    <property type="match status" value="1"/>
</dbReference>
<reference evidence="4 5" key="1">
    <citation type="journal article" date="2018" name="Plant J.">
        <title>Genome sequences of Chlorella sorokiniana UTEX 1602 and Micractinium conductrix SAG 241.80: implications to maltose excretion by a green alga.</title>
        <authorList>
            <person name="Arriola M.B."/>
            <person name="Velmurugan N."/>
            <person name="Zhang Y."/>
            <person name="Plunkett M.H."/>
            <person name="Hondzo H."/>
            <person name="Barney B.M."/>
        </authorList>
    </citation>
    <scope>NUCLEOTIDE SEQUENCE [LARGE SCALE GENOMIC DNA]</scope>
    <source>
        <strain evidence="5">UTEX 1602</strain>
    </source>
</reference>
<sequence length="630" mass="69485">MINLKAQFFATLGDGDTANNMFSEALALWPLCWEAWMAWGKFCDTMYDKSKEAQWLEFLATCYLQAVRLASTEARDLVPRLLQLLMVEPKGAEVLSRAVAQKAADLPGWVWLPWVPQLMTSLQRPEVAVARRILSAAAGAFPQQLYWHVRPGMLAMKDAAVKAVQDAKAQATARSAAGAQQDAASGGQALGGGPVAKSGPTANEAQDSERPPSPQIEKPIEVMAYEACREVMEALRAKYSGPLQILDHFMTEVGQRFSTRTEERLLAVVYTLQQRTYKTGLPAAAAVPDAFKKELAGVCKACGSRDASAGKLARFQQQFAQDLEPSSPGAPQTLGDMTERLKGWRMLLESAIDHEHPPVMKMEVEAPTLVEMSLEEMEMPGQHLPAPDAPDVTSTGSEERIQALLRNANTRLLAHPEARRRLLQLRAPTILVPYQNVRMVEDDTSIVPFSDAYETHCARYGREADAPILAFKARCCTPEGMTSDSKTRLEAYQEVVEKGVTENIFSQFMYKTMVENNLSMWTIKKQFALSTAMSAVACHMLLLTGRSPTKLLVSRCTGTITHADLISTYDSRFQLERGQETVPFRLTRNMQSFIGPQGMEGMVVCAITAAAQALQAEHTITSSIIALFFR</sequence>
<dbReference type="InterPro" id="IPR003151">
    <property type="entry name" value="PIK-rel_kinase_FAT"/>
</dbReference>
<dbReference type="GO" id="GO:0035267">
    <property type="term" value="C:NuA4 histone acetyltransferase complex"/>
    <property type="evidence" value="ECO:0007669"/>
    <property type="project" value="TreeGrafter"/>
</dbReference>
<dbReference type="Proteomes" id="UP000239899">
    <property type="component" value="Unassembled WGS sequence"/>
</dbReference>
<proteinExistence type="predicted"/>
<evidence type="ECO:0000259" key="2">
    <source>
        <dbReference type="PROSITE" id="PS50290"/>
    </source>
</evidence>
<feature type="region of interest" description="Disordered" evidence="1">
    <location>
        <begin position="175"/>
        <end position="218"/>
    </location>
</feature>
<evidence type="ECO:0000256" key="1">
    <source>
        <dbReference type="SAM" id="MobiDB-lite"/>
    </source>
</evidence>
<accession>A0A2P6TDA4</accession>
<dbReference type="Pfam" id="PF00454">
    <property type="entry name" value="PI3_PI4_kinase"/>
    <property type="match status" value="1"/>
</dbReference>
<feature type="domain" description="PI3K/PI4K catalytic" evidence="2">
    <location>
        <begin position="355"/>
        <end position="630"/>
    </location>
</feature>
<organism evidence="4 5">
    <name type="scientific">Chlorella sorokiniana</name>
    <name type="common">Freshwater green alga</name>
    <dbReference type="NCBI Taxonomy" id="3076"/>
    <lineage>
        <taxon>Eukaryota</taxon>
        <taxon>Viridiplantae</taxon>
        <taxon>Chlorophyta</taxon>
        <taxon>core chlorophytes</taxon>
        <taxon>Trebouxiophyceae</taxon>
        <taxon>Chlorellales</taxon>
        <taxon>Chlorellaceae</taxon>
        <taxon>Chlorella clade</taxon>
        <taxon>Chlorella</taxon>
    </lineage>
</organism>
<dbReference type="AlphaFoldDB" id="A0A2P6TDA4"/>
<dbReference type="PANTHER" id="PTHR11139:SF1">
    <property type="entry name" value="TRANSFORMATION_TRANSCRIPTION DOMAIN-ASSOCIATED PROTEIN"/>
    <property type="match status" value="1"/>
</dbReference>
<dbReference type="InterPro" id="IPR011009">
    <property type="entry name" value="Kinase-like_dom_sf"/>
</dbReference>
<dbReference type="PROSITE" id="PS51189">
    <property type="entry name" value="FAT"/>
    <property type="match status" value="1"/>
</dbReference>
<dbReference type="STRING" id="3076.A0A2P6TDA4"/>
<dbReference type="SUPFAM" id="SSF56112">
    <property type="entry name" value="Protein kinase-like (PK-like)"/>
    <property type="match status" value="1"/>
</dbReference>
<dbReference type="PANTHER" id="PTHR11139">
    <property type="entry name" value="ATAXIA TELANGIECTASIA MUTATED ATM -RELATED"/>
    <property type="match status" value="1"/>
</dbReference>
<protein>
    <submittedName>
        <fullName evidence="4">Transcription-associated 1</fullName>
    </submittedName>
</protein>
<keyword evidence="5" id="KW-1185">Reference proteome</keyword>
<name>A0A2P6TDA4_CHLSO</name>
<dbReference type="GO" id="GO:0006355">
    <property type="term" value="P:regulation of DNA-templated transcription"/>
    <property type="evidence" value="ECO:0007669"/>
    <property type="project" value="TreeGrafter"/>
</dbReference>
<dbReference type="GO" id="GO:0000124">
    <property type="term" value="C:SAGA complex"/>
    <property type="evidence" value="ECO:0007669"/>
    <property type="project" value="TreeGrafter"/>
</dbReference>
<gene>
    <name evidence="4" type="ORF">C2E21_8812</name>
</gene>
<dbReference type="OrthoDB" id="5570127at2759"/>
<dbReference type="GO" id="GO:0005634">
    <property type="term" value="C:nucleus"/>
    <property type="evidence" value="ECO:0007669"/>
    <property type="project" value="TreeGrafter"/>
</dbReference>
<dbReference type="InterPro" id="IPR050517">
    <property type="entry name" value="DDR_Repair_Kinase"/>
</dbReference>
<evidence type="ECO:0000313" key="5">
    <source>
        <dbReference type="Proteomes" id="UP000239899"/>
    </source>
</evidence>
<dbReference type="InterPro" id="IPR036940">
    <property type="entry name" value="PI3/4_kinase_cat_sf"/>
</dbReference>
<dbReference type="InterPro" id="IPR000403">
    <property type="entry name" value="PI3/4_kinase_cat_dom"/>
</dbReference>
<dbReference type="InterPro" id="IPR014009">
    <property type="entry name" value="PIK_FAT"/>
</dbReference>
<feature type="compositionally biased region" description="Low complexity" evidence="1">
    <location>
        <begin position="175"/>
        <end position="187"/>
    </location>
</feature>
<evidence type="ECO:0000259" key="3">
    <source>
        <dbReference type="PROSITE" id="PS51189"/>
    </source>
</evidence>